<dbReference type="InterPro" id="IPR038765">
    <property type="entry name" value="Papain-like_cys_pep_sf"/>
</dbReference>
<dbReference type="RefSeq" id="WP_057797925.1">
    <property type="nucleotide sequence ID" value="NZ_BJZZ01000003.1"/>
</dbReference>
<dbReference type="AlphaFoldDB" id="A0A0R2NMY8"/>
<evidence type="ECO:0000256" key="5">
    <source>
        <dbReference type="PIRNR" id="PIRNR005700"/>
    </source>
</evidence>
<keyword evidence="8" id="KW-1185">Reference proteome</keyword>
<dbReference type="OrthoDB" id="1111399at2"/>
<dbReference type="CDD" id="cd00585">
    <property type="entry name" value="Peptidase_C1B"/>
    <property type="match status" value="1"/>
</dbReference>
<evidence type="ECO:0000256" key="3">
    <source>
        <dbReference type="ARBA" id="ARBA00022801"/>
    </source>
</evidence>
<dbReference type="Pfam" id="PF03051">
    <property type="entry name" value="Peptidase_C1_2"/>
    <property type="match status" value="1"/>
</dbReference>
<comment type="subcellular location">
    <subcellularLocation>
        <location evidence="1">Cytoplasm</location>
    </subcellularLocation>
</comment>
<evidence type="ECO:0000256" key="6">
    <source>
        <dbReference type="PIRSR" id="PIRSR005700-1"/>
    </source>
</evidence>
<dbReference type="SUPFAM" id="SSF54001">
    <property type="entry name" value="Cysteine proteinases"/>
    <property type="match status" value="1"/>
</dbReference>
<evidence type="ECO:0000256" key="2">
    <source>
        <dbReference type="ARBA" id="ARBA00022670"/>
    </source>
</evidence>
<name>A0A0R2NMY8_9LACO</name>
<dbReference type="GO" id="GO:0070005">
    <property type="term" value="F:cysteine-type aminopeptidase activity"/>
    <property type="evidence" value="ECO:0007669"/>
    <property type="project" value="InterPro"/>
</dbReference>
<sequence>MKHKLTNSEISDLRSTVQDNRSIDVLRRAVTKVGVNSASQNNEVVSKLDRVFSIEVQTGKVSNQLHSGRCWIFSLLNTLRHRAATNLKLKDLELSQSYIYFWDKIERANMFYDRILNSTEVKPDDRELQFYLSMPGDDGGQWAMAASLVQKYGVVPVSVMPETFNTKDTSGFADALNLKLRRDAVELRSLKENGSTDSELQSRRDDLLKEVYKMTSIAVGEPPVEFDFEYRDDDKKYHIDRKITPVEFYQKYVDVDLDDYVVLSNSPDKEFNQMMSLPSQDNVVGGKKIEFLNVEMKYLKQAAINQLKDGETVWFGNDVLKQMHRKDGLLDSDLYKRDELFYIDLHLSKADRLKFGEAEVSHAMTLTGVDLVEDQSTKWKVENSWGDKNGQDGYFVMGDNWFDDFVYEVVVHRQYLTDEQLKIVDETTPIQLNAWDPLR</sequence>
<dbReference type="GO" id="GO:0043418">
    <property type="term" value="P:homocysteine catabolic process"/>
    <property type="evidence" value="ECO:0007669"/>
    <property type="project" value="TreeGrafter"/>
</dbReference>
<dbReference type="PANTHER" id="PTHR10363:SF2">
    <property type="entry name" value="BLEOMYCIN HYDROLASE"/>
    <property type="match status" value="1"/>
</dbReference>
<dbReference type="GO" id="GO:0006508">
    <property type="term" value="P:proteolysis"/>
    <property type="evidence" value="ECO:0007669"/>
    <property type="project" value="UniProtKB-KW"/>
</dbReference>
<organism evidence="7 8">
    <name type="scientific">Pediococcus argentinicus</name>
    <dbReference type="NCBI Taxonomy" id="480391"/>
    <lineage>
        <taxon>Bacteria</taxon>
        <taxon>Bacillati</taxon>
        <taxon>Bacillota</taxon>
        <taxon>Bacilli</taxon>
        <taxon>Lactobacillales</taxon>
        <taxon>Lactobacillaceae</taxon>
        <taxon>Pediococcus</taxon>
    </lineage>
</organism>
<evidence type="ECO:0000256" key="1">
    <source>
        <dbReference type="ARBA" id="ARBA00004496"/>
    </source>
</evidence>
<dbReference type="PIRSF" id="PIRSF005700">
    <property type="entry name" value="PepC"/>
    <property type="match status" value="1"/>
</dbReference>
<dbReference type="PANTHER" id="PTHR10363">
    <property type="entry name" value="BLEOMYCIN HYDROLASE"/>
    <property type="match status" value="1"/>
</dbReference>
<dbReference type="InterPro" id="IPR004134">
    <property type="entry name" value="Peptidase_C1B"/>
</dbReference>
<evidence type="ECO:0000256" key="4">
    <source>
        <dbReference type="ARBA" id="ARBA00022807"/>
    </source>
</evidence>
<gene>
    <name evidence="7" type="ORF">IV88_GL000957</name>
</gene>
<feature type="active site" evidence="6">
    <location>
        <position position="383"/>
    </location>
</feature>
<comment type="similarity">
    <text evidence="5">Belongs to the peptidase C1 family.</text>
</comment>
<feature type="active site" evidence="6">
    <location>
        <position position="362"/>
    </location>
</feature>
<evidence type="ECO:0000313" key="8">
    <source>
        <dbReference type="Proteomes" id="UP000051249"/>
    </source>
</evidence>
<dbReference type="Proteomes" id="UP000051249">
    <property type="component" value="Unassembled WGS sequence"/>
</dbReference>
<dbReference type="Gene3D" id="3.90.70.10">
    <property type="entry name" value="Cysteine proteinases"/>
    <property type="match status" value="1"/>
</dbReference>
<dbReference type="EMBL" id="JQCQ01000003">
    <property type="protein sequence ID" value="KRO26043.1"/>
    <property type="molecule type" value="Genomic_DNA"/>
</dbReference>
<proteinExistence type="inferred from homology"/>
<keyword evidence="4 5" id="KW-0788">Thiol protease</keyword>
<keyword evidence="2 5" id="KW-0645">Protease</keyword>
<dbReference type="GO" id="GO:0009636">
    <property type="term" value="P:response to toxic substance"/>
    <property type="evidence" value="ECO:0007669"/>
    <property type="project" value="TreeGrafter"/>
</dbReference>
<protein>
    <recommendedName>
        <fullName evidence="5">Aminopeptidase</fullName>
    </recommendedName>
</protein>
<dbReference type="PATRIC" id="fig|480391.4.peg.971"/>
<keyword evidence="3 5" id="KW-0378">Hydrolase</keyword>
<dbReference type="InterPro" id="IPR025660">
    <property type="entry name" value="Pept_his_AS"/>
</dbReference>
<keyword evidence="5" id="KW-0031">Aminopeptidase</keyword>
<evidence type="ECO:0000313" key="7">
    <source>
        <dbReference type="EMBL" id="KRO26043.1"/>
    </source>
</evidence>
<feature type="active site" evidence="6">
    <location>
        <position position="70"/>
    </location>
</feature>
<accession>A0A0R2NMY8</accession>
<dbReference type="PROSITE" id="PS00639">
    <property type="entry name" value="THIOL_PROTEASE_HIS"/>
    <property type="match status" value="1"/>
</dbReference>
<comment type="caution">
    <text evidence="7">The sequence shown here is derived from an EMBL/GenBank/DDBJ whole genome shotgun (WGS) entry which is preliminary data.</text>
</comment>
<dbReference type="GO" id="GO:0005737">
    <property type="term" value="C:cytoplasm"/>
    <property type="evidence" value="ECO:0007669"/>
    <property type="project" value="UniProtKB-SubCell"/>
</dbReference>
<reference evidence="7 8" key="1">
    <citation type="journal article" date="2015" name="Genome Announc.">
        <title>Expanding the biotechnology potential of lactobacilli through comparative genomics of 213 strains and associated genera.</title>
        <authorList>
            <person name="Sun Z."/>
            <person name="Harris H.M."/>
            <person name="McCann A."/>
            <person name="Guo C."/>
            <person name="Argimon S."/>
            <person name="Zhang W."/>
            <person name="Yang X."/>
            <person name="Jeffery I.B."/>
            <person name="Cooney J.C."/>
            <person name="Kagawa T.F."/>
            <person name="Liu W."/>
            <person name="Song Y."/>
            <person name="Salvetti E."/>
            <person name="Wrobel A."/>
            <person name="Rasinkangas P."/>
            <person name="Parkhill J."/>
            <person name="Rea M.C."/>
            <person name="O'Sullivan O."/>
            <person name="Ritari J."/>
            <person name="Douillard F.P."/>
            <person name="Paul Ross R."/>
            <person name="Yang R."/>
            <person name="Briner A.E."/>
            <person name="Felis G.E."/>
            <person name="de Vos W.M."/>
            <person name="Barrangou R."/>
            <person name="Klaenhammer T.R."/>
            <person name="Caufield P.W."/>
            <person name="Cui Y."/>
            <person name="Zhang H."/>
            <person name="O'Toole P.W."/>
        </authorList>
    </citation>
    <scope>NUCLEOTIDE SEQUENCE [LARGE SCALE GENOMIC DNA]</scope>
    <source>
        <strain evidence="7 8">DSM 23026</strain>
    </source>
</reference>